<dbReference type="CDD" id="cd07323">
    <property type="entry name" value="LAM"/>
    <property type="match status" value="1"/>
</dbReference>
<evidence type="ECO:0000259" key="4">
    <source>
        <dbReference type="PROSITE" id="PS50961"/>
    </source>
</evidence>
<sequence length="215" mass="23582">MAGDPAQLSPADEASFMASARRHGVSSFLNGVSHGTSSVASKTENDTDPSSSSARAPMKEEKTKDHGAYFGSAKGPRFRGPSGMLYAAPDLQLRYRLTQQIDYYFSENNLSTDEFLRKHMDEQGWVSLYLIADFKRVKILTNNIIFISDAVRASTVVELEGSKIRRRNDWMRWPSLRSLATPSTTGPLTNSLAAMALDEGQPNGHHSPVRSSLGG</sequence>
<evidence type="ECO:0000256" key="3">
    <source>
        <dbReference type="SAM" id="MobiDB-lite"/>
    </source>
</evidence>
<dbReference type="Proteomes" id="UP001189122">
    <property type="component" value="Unassembled WGS sequence"/>
</dbReference>
<evidence type="ECO:0000313" key="6">
    <source>
        <dbReference type="Proteomes" id="UP001189122"/>
    </source>
</evidence>
<dbReference type="Gene3D" id="1.10.10.10">
    <property type="entry name" value="Winged helix-like DNA-binding domain superfamily/Winged helix DNA-binding domain"/>
    <property type="match status" value="1"/>
</dbReference>
<proteinExistence type="predicted"/>
<dbReference type="SUPFAM" id="SSF46785">
    <property type="entry name" value="Winged helix' DNA-binding domain"/>
    <property type="match status" value="1"/>
</dbReference>
<accession>A0A7I8JV69</accession>
<feature type="region of interest" description="Disordered" evidence="3">
    <location>
        <begin position="27"/>
        <end position="73"/>
    </location>
</feature>
<gene>
    <name evidence="5" type="ORF">SI7747_18019930</name>
</gene>
<dbReference type="InterPro" id="IPR036390">
    <property type="entry name" value="WH_DNA-bd_sf"/>
</dbReference>
<evidence type="ECO:0000256" key="1">
    <source>
        <dbReference type="ARBA" id="ARBA00022884"/>
    </source>
</evidence>
<dbReference type="GO" id="GO:0003723">
    <property type="term" value="F:RNA binding"/>
    <property type="evidence" value="ECO:0007669"/>
    <property type="project" value="UniProtKB-UniRule"/>
</dbReference>
<dbReference type="EMBL" id="LR743605">
    <property type="protein sequence ID" value="CAA2634522.1"/>
    <property type="molecule type" value="Genomic_DNA"/>
</dbReference>
<feature type="domain" description="HTH La-type RNA-binding" evidence="4">
    <location>
        <begin position="87"/>
        <end position="176"/>
    </location>
</feature>
<dbReference type="Pfam" id="PF05383">
    <property type="entry name" value="La"/>
    <property type="match status" value="1"/>
</dbReference>
<dbReference type="InterPro" id="IPR045180">
    <property type="entry name" value="La_dom_prot"/>
</dbReference>
<reference evidence="5 6" key="1">
    <citation type="submission" date="2019-12" db="EMBL/GenBank/DDBJ databases">
        <authorList>
            <person name="Scholz U."/>
            <person name="Mascher M."/>
            <person name="Fiebig A."/>
        </authorList>
    </citation>
    <scope>NUCLEOTIDE SEQUENCE</scope>
</reference>
<dbReference type="PROSITE" id="PS50961">
    <property type="entry name" value="HTH_LA"/>
    <property type="match status" value="1"/>
</dbReference>
<keyword evidence="6" id="KW-1185">Reference proteome</keyword>
<protein>
    <recommendedName>
        <fullName evidence="4">HTH La-type RNA-binding domain-containing protein</fullName>
    </recommendedName>
</protein>
<evidence type="ECO:0000256" key="2">
    <source>
        <dbReference type="PROSITE-ProRule" id="PRU00332"/>
    </source>
</evidence>
<feature type="compositionally biased region" description="Basic and acidic residues" evidence="3">
    <location>
        <begin position="57"/>
        <end position="67"/>
    </location>
</feature>
<dbReference type="AlphaFoldDB" id="A0A7I8JV69"/>
<feature type="compositionally biased region" description="Polar residues" evidence="3">
    <location>
        <begin position="27"/>
        <end position="54"/>
    </location>
</feature>
<organism evidence="5">
    <name type="scientific">Spirodela intermedia</name>
    <name type="common">Intermediate duckweed</name>
    <dbReference type="NCBI Taxonomy" id="51605"/>
    <lineage>
        <taxon>Eukaryota</taxon>
        <taxon>Viridiplantae</taxon>
        <taxon>Streptophyta</taxon>
        <taxon>Embryophyta</taxon>
        <taxon>Tracheophyta</taxon>
        <taxon>Spermatophyta</taxon>
        <taxon>Magnoliopsida</taxon>
        <taxon>Liliopsida</taxon>
        <taxon>Araceae</taxon>
        <taxon>Lemnoideae</taxon>
        <taxon>Spirodela</taxon>
    </lineage>
</organism>
<dbReference type="GO" id="GO:0005737">
    <property type="term" value="C:cytoplasm"/>
    <property type="evidence" value="ECO:0007669"/>
    <property type="project" value="UniProtKB-ARBA"/>
</dbReference>
<keyword evidence="1 2" id="KW-0694">RNA-binding</keyword>
<dbReference type="EMBL" id="CACRZD030000018">
    <property type="protein sequence ID" value="CAA6673513.1"/>
    <property type="molecule type" value="Genomic_DNA"/>
</dbReference>
<dbReference type="PANTHER" id="PTHR22792">
    <property type="entry name" value="LUPUS LA PROTEIN-RELATED"/>
    <property type="match status" value="1"/>
</dbReference>
<name>A0A7I8JV69_SPIIN</name>
<dbReference type="InterPro" id="IPR036388">
    <property type="entry name" value="WH-like_DNA-bd_sf"/>
</dbReference>
<dbReference type="InterPro" id="IPR006630">
    <property type="entry name" value="La_HTH"/>
</dbReference>
<dbReference type="SMART" id="SM00715">
    <property type="entry name" value="LA"/>
    <property type="match status" value="1"/>
</dbReference>
<dbReference type="PANTHER" id="PTHR22792:SF132">
    <property type="entry name" value="LA-RELATED PROTEIN 1"/>
    <property type="match status" value="1"/>
</dbReference>
<evidence type="ECO:0000313" key="5">
    <source>
        <dbReference type="EMBL" id="CAA2634522.1"/>
    </source>
</evidence>